<reference evidence="3" key="1">
    <citation type="journal article" date="2019" name="Int. J. Syst. Evol. Microbiol.">
        <title>The Global Catalogue of Microorganisms (GCM) 10K type strain sequencing project: providing services to taxonomists for standard genome sequencing and annotation.</title>
        <authorList>
            <consortium name="The Broad Institute Genomics Platform"/>
            <consortium name="The Broad Institute Genome Sequencing Center for Infectious Disease"/>
            <person name="Wu L."/>
            <person name="Ma J."/>
        </authorList>
    </citation>
    <scope>NUCLEOTIDE SEQUENCE [LARGE SCALE GENOMIC DNA]</scope>
    <source>
        <strain evidence="3">CCUG 55585</strain>
    </source>
</reference>
<dbReference type="SUPFAM" id="SSF53098">
    <property type="entry name" value="Ribonuclease H-like"/>
    <property type="match status" value="1"/>
</dbReference>
<dbReference type="InterPro" id="IPR036397">
    <property type="entry name" value="RNaseH_sf"/>
</dbReference>
<name>A0ABW2YE77_9GAMM</name>
<protein>
    <submittedName>
        <fullName evidence="2">Integrase core domain-containing protein</fullName>
    </submittedName>
</protein>
<keyword evidence="3" id="KW-1185">Reference proteome</keyword>
<dbReference type="InterPro" id="IPR012337">
    <property type="entry name" value="RNaseH-like_sf"/>
</dbReference>
<dbReference type="InterPro" id="IPR001584">
    <property type="entry name" value="Integrase_cat-core"/>
</dbReference>
<dbReference type="EMBL" id="JBHTIF010000003">
    <property type="protein sequence ID" value="MFD0726686.1"/>
    <property type="molecule type" value="Genomic_DNA"/>
</dbReference>
<proteinExistence type="predicted"/>
<dbReference type="RefSeq" id="WP_386824788.1">
    <property type="nucleotide sequence ID" value="NZ_JBHTIF010000003.1"/>
</dbReference>
<evidence type="ECO:0000259" key="1">
    <source>
        <dbReference type="PROSITE" id="PS50994"/>
    </source>
</evidence>
<evidence type="ECO:0000313" key="3">
    <source>
        <dbReference type="Proteomes" id="UP001597110"/>
    </source>
</evidence>
<accession>A0ABW2YE77</accession>
<sequence>MGVPDFPDFPHCGKPEQHPYELLLAMEGIEHRRTKIVTPRTNGFVERMNLTLLDECFRVAGRQTWYITPAEMQRDLDTFLRYYNLERSHQGYRLRGRTPAQALRKTLAIEALPSIVPENEPDTLAA</sequence>
<comment type="caution">
    <text evidence="2">The sequence shown here is derived from an EMBL/GenBank/DDBJ whole genome shotgun (WGS) entry which is preliminary data.</text>
</comment>
<dbReference type="Gene3D" id="3.30.420.10">
    <property type="entry name" value="Ribonuclease H-like superfamily/Ribonuclease H"/>
    <property type="match status" value="1"/>
</dbReference>
<dbReference type="Proteomes" id="UP001597110">
    <property type="component" value="Unassembled WGS sequence"/>
</dbReference>
<dbReference type="Pfam" id="PF13683">
    <property type="entry name" value="rve_3"/>
    <property type="match status" value="1"/>
</dbReference>
<dbReference type="PROSITE" id="PS50994">
    <property type="entry name" value="INTEGRASE"/>
    <property type="match status" value="1"/>
</dbReference>
<evidence type="ECO:0000313" key="2">
    <source>
        <dbReference type="EMBL" id="MFD0726686.1"/>
    </source>
</evidence>
<organism evidence="2 3">
    <name type="scientific">Lysobacter brunescens</name>
    <dbReference type="NCBI Taxonomy" id="262323"/>
    <lineage>
        <taxon>Bacteria</taxon>
        <taxon>Pseudomonadati</taxon>
        <taxon>Pseudomonadota</taxon>
        <taxon>Gammaproteobacteria</taxon>
        <taxon>Lysobacterales</taxon>
        <taxon>Lysobacteraceae</taxon>
        <taxon>Lysobacter</taxon>
    </lineage>
</organism>
<gene>
    <name evidence="2" type="ORF">ACFQ0E_13875</name>
</gene>
<feature type="domain" description="Integrase catalytic" evidence="1">
    <location>
        <begin position="1"/>
        <end position="107"/>
    </location>
</feature>